<keyword evidence="4" id="KW-0808">Transferase</keyword>
<dbReference type="GO" id="GO:0008483">
    <property type="term" value="F:transaminase activity"/>
    <property type="evidence" value="ECO:0007669"/>
    <property type="project" value="UniProtKB-KW"/>
</dbReference>
<evidence type="ECO:0000256" key="2">
    <source>
        <dbReference type="ARBA" id="ARBA00008954"/>
    </source>
</evidence>
<dbReference type="PANTHER" id="PTHR43206">
    <property type="entry name" value="AMINOTRANSFERASE"/>
    <property type="match status" value="1"/>
</dbReference>
<proteinExistence type="inferred from homology"/>
<dbReference type="GO" id="GO:0030170">
    <property type="term" value="F:pyridoxal phosphate binding"/>
    <property type="evidence" value="ECO:0007669"/>
    <property type="project" value="InterPro"/>
</dbReference>
<dbReference type="Gene3D" id="3.40.640.10">
    <property type="entry name" value="Type I PLP-dependent aspartate aminotransferase-like (Major domain)"/>
    <property type="match status" value="1"/>
</dbReference>
<comment type="cofactor">
    <cofactor evidence="1">
        <name>pyridoxal 5'-phosphate</name>
        <dbReference type="ChEBI" id="CHEBI:597326"/>
    </cofactor>
</comment>
<dbReference type="Pfam" id="PF00202">
    <property type="entry name" value="Aminotran_3"/>
    <property type="match status" value="1"/>
</dbReference>
<comment type="similarity">
    <text evidence="2">Belongs to the class-III pyridoxal-phosphate-dependent aminotransferase family.</text>
</comment>
<evidence type="ECO:0000256" key="4">
    <source>
        <dbReference type="ARBA" id="ARBA00022679"/>
    </source>
</evidence>
<name>X0WTB3_9ZZZZ</name>
<feature type="non-terminal residue" evidence="6">
    <location>
        <position position="257"/>
    </location>
</feature>
<evidence type="ECO:0000256" key="3">
    <source>
        <dbReference type="ARBA" id="ARBA00022576"/>
    </source>
</evidence>
<evidence type="ECO:0000256" key="5">
    <source>
        <dbReference type="ARBA" id="ARBA00022898"/>
    </source>
</evidence>
<feature type="non-terminal residue" evidence="6">
    <location>
        <position position="1"/>
    </location>
</feature>
<dbReference type="InterPro" id="IPR015421">
    <property type="entry name" value="PyrdxlP-dep_Trfase_major"/>
</dbReference>
<dbReference type="SUPFAM" id="SSF53383">
    <property type="entry name" value="PLP-dependent transferases"/>
    <property type="match status" value="1"/>
</dbReference>
<dbReference type="InterPro" id="IPR015424">
    <property type="entry name" value="PyrdxlP-dep_Trfase"/>
</dbReference>
<dbReference type="PANTHER" id="PTHR43206:SF2">
    <property type="entry name" value="4-AMINOBUTYRATE AMINOTRANSFERASE GABT"/>
    <property type="match status" value="1"/>
</dbReference>
<sequence length="257" mass="28700">AMFASMTVGFNHPVLLANKDRLAAAAINKPTLSDIYAREYAEFVAAFEEVGIPDYLPYAFFIEGGALAVENALKAAFDWKVRKNLAAGRGEKGSQIIHFQHCFHGRTGYTLSMTDSPDPRKTMYFPKFDWPRITYPRLRFPITEAVKLEVEALEEKALGEIKRAIQDNPHDIAALIIEPIQGEGGDSHIRPEFAVSLRQICDEEEIILIYDEVQTGVGITGAFWCHEHFGEDARPDIIAFGKKSQVCGILAGQRLDE</sequence>
<dbReference type="InterPro" id="IPR005814">
    <property type="entry name" value="Aminotrans_3"/>
</dbReference>
<comment type="caution">
    <text evidence="6">The sequence shown here is derived from an EMBL/GenBank/DDBJ whole genome shotgun (WGS) entry which is preliminary data.</text>
</comment>
<gene>
    <name evidence="6" type="ORF">S01H1_56109</name>
</gene>
<dbReference type="InterPro" id="IPR015422">
    <property type="entry name" value="PyrdxlP-dep_Trfase_small"/>
</dbReference>
<accession>X0WTB3</accession>
<dbReference type="Gene3D" id="3.90.1150.10">
    <property type="entry name" value="Aspartate Aminotransferase, domain 1"/>
    <property type="match status" value="1"/>
</dbReference>
<evidence type="ECO:0000256" key="1">
    <source>
        <dbReference type="ARBA" id="ARBA00001933"/>
    </source>
</evidence>
<reference evidence="6" key="1">
    <citation type="journal article" date="2014" name="Front. Microbiol.">
        <title>High frequency of phylogenetically diverse reductive dehalogenase-homologous genes in deep subseafloor sedimentary metagenomes.</title>
        <authorList>
            <person name="Kawai M."/>
            <person name="Futagami T."/>
            <person name="Toyoda A."/>
            <person name="Takaki Y."/>
            <person name="Nishi S."/>
            <person name="Hori S."/>
            <person name="Arai W."/>
            <person name="Tsubouchi T."/>
            <person name="Morono Y."/>
            <person name="Uchiyama I."/>
            <person name="Ito T."/>
            <person name="Fujiyama A."/>
            <person name="Inagaki F."/>
            <person name="Takami H."/>
        </authorList>
    </citation>
    <scope>NUCLEOTIDE SEQUENCE</scope>
    <source>
        <strain evidence="6">Expedition CK06-06</strain>
    </source>
</reference>
<evidence type="ECO:0008006" key="7">
    <source>
        <dbReference type="Google" id="ProtNLM"/>
    </source>
</evidence>
<dbReference type="EMBL" id="BARS01036509">
    <property type="protein sequence ID" value="GAG15941.1"/>
    <property type="molecule type" value="Genomic_DNA"/>
</dbReference>
<dbReference type="AlphaFoldDB" id="X0WTB3"/>
<organism evidence="6">
    <name type="scientific">marine sediment metagenome</name>
    <dbReference type="NCBI Taxonomy" id="412755"/>
    <lineage>
        <taxon>unclassified sequences</taxon>
        <taxon>metagenomes</taxon>
        <taxon>ecological metagenomes</taxon>
    </lineage>
</organism>
<evidence type="ECO:0000313" key="6">
    <source>
        <dbReference type="EMBL" id="GAG15941.1"/>
    </source>
</evidence>
<dbReference type="GO" id="GO:0009450">
    <property type="term" value="P:gamma-aminobutyric acid catabolic process"/>
    <property type="evidence" value="ECO:0007669"/>
    <property type="project" value="TreeGrafter"/>
</dbReference>
<keyword evidence="3" id="KW-0032">Aminotransferase</keyword>
<protein>
    <recommendedName>
        <fullName evidence="7">L-lysine 6-transaminase</fullName>
    </recommendedName>
</protein>
<keyword evidence="5" id="KW-0663">Pyridoxal phosphate</keyword>